<comment type="caution">
    <text evidence="2">The sequence shown here is derived from an EMBL/GenBank/DDBJ whole genome shotgun (WGS) entry which is preliminary data.</text>
</comment>
<gene>
    <name evidence="2" type="primary">rfbA</name>
    <name evidence="2" type="ORF">Ani05nite_09060</name>
</gene>
<name>A0A919JD38_9ACTN</name>
<dbReference type="InterPro" id="IPR029044">
    <property type="entry name" value="Nucleotide-diphossugar_trans"/>
</dbReference>
<dbReference type="Proteomes" id="UP000647172">
    <property type="component" value="Unassembled WGS sequence"/>
</dbReference>
<dbReference type="SUPFAM" id="SSF51161">
    <property type="entry name" value="Trimeric LpxA-like enzymes"/>
    <property type="match status" value="1"/>
</dbReference>
<dbReference type="InterPro" id="IPR005835">
    <property type="entry name" value="NTP_transferase_dom"/>
</dbReference>
<sequence length="356" mass="37788">MKALVLAGGTGSRLRPLSHSMPKQLVPVANKPVLMHCLDRLSEAGIREVGIIISPERGAAIREAIGDGAALGLDITYIMQDAPLGLAHCVRLARPYLGDDDFVMYLGDNILAGGVLALADRFRARRPAAQVVVTKVPDPRDYGVAEVDAAGRVTRLVEKPATPVSDLALIGVYFFTPAIHEAVAAVQPSARGELEITDAIQWLVSAGSPVTATEFTGYWKDTGRIDDLLECNRVLLEATERRLRGEIDEASEVIGAVAVEPGARIIRSRIVGPAVIGKDSLVVDSYVGQYTSIGGSCVLVGAGIEHSIVLDHVSVRDVRGIHGSLIGRSAEVCVSIGDVARNRLVIGDDTRVEVLS</sequence>
<dbReference type="InterPro" id="IPR005908">
    <property type="entry name" value="G1P_thy_trans_l"/>
</dbReference>
<dbReference type="Gene3D" id="3.90.550.10">
    <property type="entry name" value="Spore Coat Polysaccharide Biosynthesis Protein SpsA, Chain A"/>
    <property type="match status" value="1"/>
</dbReference>
<keyword evidence="3" id="KW-1185">Reference proteome</keyword>
<dbReference type="NCBIfam" id="TIGR01208">
    <property type="entry name" value="rmlA_long"/>
    <property type="match status" value="1"/>
</dbReference>
<dbReference type="PANTHER" id="PTHR42883">
    <property type="entry name" value="GLUCOSE-1-PHOSPHATE THYMIDYLTRANSFERASE"/>
    <property type="match status" value="1"/>
</dbReference>
<dbReference type="Pfam" id="PF00483">
    <property type="entry name" value="NTP_transferase"/>
    <property type="match status" value="1"/>
</dbReference>
<dbReference type="CDD" id="cd04189">
    <property type="entry name" value="G1P_TT_long"/>
    <property type="match status" value="1"/>
</dbReference>
<reference evidence="2" key="1">
    <citation type="submission" date="2021-01" db="EMBL/GenBank/DDBJ databases">
        <title>Whole genome shotgun sequence of Actinoplanes nipponensis NBRC 14063.</title>
        <authorList>
            <person name="Komaki H."/>
            <person name="Tamura T."/>
        </authorList>
    </citation>
    <scope>NUCLEOTIDE SEQUENCE</scope>
    <source>
        <strain evidence="2">NBRC 14063</strain>
    </source>
</reference>
<dbReference type="EMBL" id="BOMQ01000011">
    <property type="protein sequence ID" value="GIE47372.1"/>
    <property type="molecule type" value="Genomic_DNA"/>
</dbReference>
<organism evidence="2 3">
    <name type="scientific">Actinoplanes nipponensis</name>
    <dbReference type="NCBI Taxonomy" id="135950"/>
    <lineage>
        <taxon>Bacteria</taxon>
        <taxon>Bacillati</taxon>
        <taxon>Actinomycetota</taxon>
        <taxon>Actinomycetes</taxon>
        <taxon>Micromonosporales</taxon>
        <taxon>Micromonosporaceae</taxon>
        <taxon>Actinoplanes</taxon>
    </lineage>
</organism>
<dbReference type="AlphaFoldDB" id="A0A919JD38"/>
<dbReference type="RefSeq" id="WP_203765390.1">
    <property type="nucleotide sequence ID" value="NZ_BAAAYJ010000064.1"/>
</dbReference>
<accession>A0A919JD38</accession>
<protein>
    <submittedName>
        <fullName evidence="2">Glucose-1-phosphate thymidylyltransferase</fullName>
    </submittedName>
</protein>
<dbReference type="InterPro" id="IPR011004">
    <property type="entry name" value="Trimer_LpxA-like_sf"/>
</dbReference>
<dbReference type="PANTHER" id="PTHR42883:SF2">
    <property type="entry name" value="THYMIDYLYLTRANSFERASE"/>
    <property type="match status" value="1"/>
</dbReference>
<dbReference type="SUPFAM" id="SSF53448">
    <property type="entry name" value="Nucleotide-diphospho-sugar transferases"/>
    <property type="match status" value="1"/>
</dbReference>
<evidence type="ECO:0000259" key="1">
    <source>
        <dbReference type="Pfam" id="PF00483"/>
    </source>
</evidence>
<evidence type="ECO:0000313" key="2">
    <source>
        <dbReference type="EMBL" id="GIE47372.1"/>
    </source>
</evidence>
<feature type="domain" description="Nucleotidyl transferase" evidence="1">
    <location>
        <begin position="2"/>
        <end position="235"/>
    </location>
</feature>
<proteinExistence type="predicted"/>
<evidence type="ECO:0000313" key="3">
    <source>
        <dbReference type="Proteomes" id="UP000647172"/>
    </source>
</evidence>